<keyword evidence="6" id="KW-0812">Transmembrane</keyword>
<evidence type="ECO:0000259" key="8">
    <source>
        <dbReference type="Pfam" id="PF04234"/>
    </source>
</evidence>
<dbReference type="Proteomes" id="UP000187185">
    <property type="component" value="Chromosome"/>
</dbReference>
<dbReference type="Gene3D" id="2.60.40.1220">
    <property type="match status" value="1"/>
</dbReference>
<feature type="domain" description="CopC" evidence="8">
    <location>
        <begin position="28"/>
        <end position="121"/>
    </location>
</feature>
<protein>
    <submittedName>
        <fullName evidence="9">Copper resistance protein CopC</fullName>
    </submittedName>
</protein>
<dbReference type="GO" id="GO:0046688">
    <property type="term" value="P:response to copper ion"/>
    <property type="evidence" value="ECO:0007669"/>
    <property type="project" value="InterPro"/>
</dbReference>
<evidence type="ECO:0000256" key="1">
    <source>
        <dbReference type="ARBA" id="ARBA00004196"/>
    </source>
</evidence>
<evidence type="ECO:0000256" key="2">
    <source>
        <dbReference type="ARBA" id="ARBA00022723"/>
    </source>
</evidence>
<keyword evidence="2" id="KW-0479">Metal-binding</keyword>
<dbReference type="OrthoDB" id="5242236at2"/>
<dbReference type="PANTHER" id="PTHR34820:SF4">
    <property type="entry name" value="INNER MEMBRANE PROTEIN YEBZ"/>
    <property type="match status" value="1"/>
</dbReference>
<gene>
    <name evidence="9" type="ORF">BOH66_15530</name>
</gene>
<evidence type="ECO:0000313" key="10">
    <source>
        <dbReference type="Proteomes" id="UP000187185"/>
    </source>
</evidence>
<feature type="transmembrane region" description="Helical" evidence="6">
    <location>
        <begin position="158"/>
        <end position="180"/>
    </location>
</feature>
<name>A0A1P8UBI8_9MICO</name>
<dbReference type="AlphaFoldDB" id="A0A1P8UBI8"/>
<dbReference type="GO" id="GO:0005886">
    <property type="term" value="C:plasma membrane"/>
    <property type="evidence" value="ECO:0007669"/>
    <property type="project" value="TreeGrafter"/>
</dbReference>
<keyword evidence="6" id="KW-0472">Membrane</keyword>
<comment type="subcellular location">
    <subcellularLocation>
        <location evidence="1">Cell envelope</location>
    </subcellularLocation>
</comment>
<organism evidence="9 10">
    <name type="scientific">Microbacterium aurum</name>
    <dbReference type="NCBI Taxonomy" id="36805"/>
    <lineage>
        <taxon>Bacteria</taxon>
        <taxon>Bacillati</taxon>
        <taxon>Actinomycetota</taxon>
        <taxon>Actinomycetes</taxon>
        <taxon>Micrococcales</taxon>
        <taxon>Microbacteriaceae</taxon>
        <taxon>Microbacterium</taxon>
    </lineage>
</organism>
<dbReference type="GO" id="GO:0030313">
    <property type="term" value="C:cell envelope"/>
    <property type="evidence" value="ECO:0007669"/>
    <property type="project" value="UniProtKB-SubCell"/>
</dbReference>
<dbReference type="SUPFAM" id="SSF81296">
    <property type="entry name" value="E set domains"/>
    <property type="match status" value="1"/>
</dbReference>
<evidence type="ECO:0000256" key="3">
    <source>
        <dbReference type="ARBA" id="ARBA00022729"/>
    </source>
</evidence>
<dbReference type="KEGG" id="maur:BOH66_15530"/>
<reference evidence="9 10" key="1">
    <citation type="submission" date="2016-12" db="EMBL/GenBank/DDBJ databases">
        <title>Complete genome sequence of Microbacterium aurum KACC 15219.</title>
        <authorList>
            <person name="Jung Y."/>
            <person name="Shin J.-H."/>
            <person name="Lee Y.-J."/>
            <person name="Yi H."/>
            <person name="Bahn Y.-S."/>
            <person name="Kim J.F."/>
            <person name="Lee D.-W."/>
        </authorList>
    </citation>
    <scope>NUCLEOTIDE SEQUENCE [LARGE SCALE GENOMIC DNA]</scope>
    <source>
        <strain evidence="9 10">KACC 15219</strain>
    </source>
</reference>
<keyword evidence="3 7" id="KW-0732">Signal</keyword>
<feature type="compositionally biased region" description="Polar residues" evidence="5">
    <location>
        <begin position="131"/>
        <end position="142"/>
    </location>
</feature>
<evidence type="ECO:0000256" key="4">
    <source>
        <dbReference type="ARBA" id="ARBA00023008"/>
    </source>
</evidence>
<dbReference type="InterPro" id="IPR014755">
    <property type="entry name" value="Cu-Rt/internalin_Ig-like"/>
</dbReference>
<dbReference type="InterPro" id="IPR014756">
    <property type="entry name" value="Ig_E-set"/>
</dbReference>
<accession>A0A1P8UBI8</accession>
<evidence type="ECO:0000256" key="7">
    <source>
        <dbReference type="SAM" id="SignalP"/>
    </source>
</evidence>
<dbReference type="GO" id="GO:0042597">
    <property type="term" value="C:periplasmic space"/>
    <property type="evidence" value="ECO:0007669"/>
    <property type="project" value="InterPro"/>
</dbReference>
<evidence type="ECO:0000256" key="5">
    <source>
        <dbReference type="SAM" id="MobiDB-lite"/>
    </source>
</evidence>
<dbReference type="GO" id="GO:0005507">
    <property type="term" value="F:copper ion binding"/>
    <property type="evidence" value="ECO:0007669"/>
    <property type="project" value="InterPro"/>
</dbReference>
<dbReference type="GO" id="GO:0006825">
    <property type="term" value="P:copper ion transport"/>
    <property type="evidence" value="ECO:0007669"/>
    <property type="project" value="InterPro"/>
</dbReference>
<sequence>MSRSPSVLFAVAVAATIVLVSASPAAAHDELISSTPASGSQLSEAPAEISLTFSADVLTIGAAVIVADGAGRDWAVGEPTVQSGTVTVELGAGMPEGGYEIRWRVVSEDGHPISGLVPFTVGEAAPLTRTPAATDTPESASTDPAVAMQDQSTQEDQGVLRILLVGAGGALAATAVYALIHLIRRKKGTSS</sequence>
<proteinExistence type="predicted"/>
<feature type="signal peptide" evidence="7">
    <location>
        <begin position="1"/>
        <end position="27"/>
    </location>
</feature>
<keyword evidence="4" id="KW-0186">Copper</keyword>
<keyword evidence="6" id="KW-1133">Transmembrane helix</keyword>
<keyword evidence="10" id="KW-1185">Reference proteome</keyword>
<dbReference type="STRING" id="36805.BOH66_15530"/>
<dbReference type="InterPro" id="IPR007348">
    <property type="entry name" value="CopC_dom"/>
</dbReference>
<dbReference type="EMBL" id="CP018762">
    <property type="protein sequence ID" value="APZ35487.1"/>
    <property type="molecule type" value="Genomic_DNA"/>
</dbReference>
<feature type="chain" id="PRO_5013201893" evidence="7">
    <location>
        <begin position="28"/>
        <end position="191"/>
    </location>
</feature>
<evidence type="ECO:0000313" key="9">
    <source>
        <dbReference type="EMBL" id="APZ35487.1"/>
    </source>
</evidence>
<feature type="region of interest" description="Disordered" evidence="5">
    <location>
        <begin position="129"/>
        <end position="152"/>
    </location>
</feature>
<dbReference type="InterPro" id="IPR032694">
    <property type="entry name" value="CopC/D"/>
</dbReference>
<evidence type="ECO:0000256" key="6">
    <source>
        <dbReference type="SAM" id="Phobius"/>
    </source>
</evidence>
<dbReference type="PANTHER" id="PTHR34820">
    <property type="entry name" value="INNER MEMBRANE PROTEIN YEBZ"/>
    <property type="match status" value="1"/>
</dbReference>
<dbReference type="Pfam" id="PF04234">
    <property type="entry name" value="CopC"/>
    <property type="match status" value="1"/>
</dbReference>